<dbReference type="STRING" id="3635.A0A1U8PB61"/>
<dbReference type="PANTHER" id="PTHR46890">
    <property type="entry name" value="NON-LTR RETROLELEMENT REVERSE TRANSCRIPTASE-LIKE PROTEIN-RELATED"/>
    <property type="match status" value="1"/>
</dbReference>
<dbReference type="KEGG" id="ghi:107956308"/>
<dbReference type="RefSeq" id="XP_016747504.1">
    <property type="nucleotide sequence ID" value="XM_016892015.1"/>
</dbReference>
<keyword evidence="1" id="KW-1185">Reference proteome</keyword>
<evidence type="ECO:0008006" key="3">
    <source>
        <dbReference type="Google" id="ProtNLM"/>
    </source>
</evidence>
<dbReference type="SMR" id="A0A1U8PB61"/>
<reference evidence="1" key="1">
    <citation type="journal article" date="2020" name="Nat. Genet.">
        <title>Genomic diversifications of five Gossypium allopolyploid species and their impact on cotton improvement.</title>
        <authorList>
            <person name="Chen Z.J."/>
            <person name="Sreedasyam A."/>
            <person name="Ando A."/>
            <person name="Song Q."/>
            <person name="De Santiago L.M."/>
            <person name="Hulse-Kemp A.M."/>
            <person name="Ding M."/>
            <person name="Ye W."/>
            <person name="Kirkbride R.C."/>
            <person name="Jenkins J."/>
            <person name="Plott C."/>
            <person name="Lovell J."/>
            <person name="Lin Y.M."/>
            <person name="Vaughn R."/>
            <person name="Liu B."/>
            <person name="Simpson S."/>
            <person name="Scheffler B.E."/>
            <person name="Wen L."/>
            <person name="Saski C.A."/>
            <person name="Grover C.E."/>
            <person name="Hu G."/>
            <person name="Conover J.L."/>
            <person name="Carlson J.W."/>
            <person name="Shu S."/>
            <person name="Boston L.B."/>
            <person name="Williams M."/>
            <person name="Peterson D.G."/>
            <person name="McGee K."/>
            <person name="Jones D.C."/>
            <person name="Wendel J.F."/>
            <person name="Stelly D.M."/>
            <person name="Grimwood J."/>
            <person name="Schmutz J."/>
        </authorList>
    </citation>
    <scope>NUCLEOTIDE SEQUENCE [LARGE SCALE GENOMIC DNA]</scope>
    <source>
        <strain evidence="1">cv. TM-1</strain>
    </source>
</reference>
<dbReference type="InterPro" id="IPR052343">
    <property type="entry name" value="Retrotransposon-Effector_Assoc"/>
</dbReference>
<proteinExistence type="predicted"/>
<dbReference type="AlphaFoldDB" id="A0A1U8PB61"/>
<name>A0A1U8PB61_GOSHI</name>
<accession>A0A1U8PB61</accession>
<dbReference type="PaxDb" id="3635-A0A1U8PB61"/>
<dbReference type="GeneID" id="107956308"/>
<dbReference type="Proteomes" id="UP000818029">
    <property type="component" value="Chromosome A07"/>
</dbReference>
<reference evidence="2" key="2">
    <citation type="submission" date="2025-08" db="UniProtKB">
        <authorList>
            <consortium name="RefSeq"/>
        </authorList>
    </citation>
    <scope>IDENTIFICATION</scope>
</reference>
<organism evidence="1 2">
    <name type="scientific">Gossypium hirsutum</name>
    <name type="common">Upland cotton</name>
    <name type="synonym">Gossypium mexicanum</name>
    <dbReference type="NCBI Taxonomy" id="3635"/>
    <lineage>
        <taxon>Eukaryota</taxon>
        <taxon>Viridiplantae</taxon>
        <taxon>Streptophyta</taxon>
        <taxon>Embryophyta</taxon>
        <taxon>Tracheophyta</taxon>
        <taxon>Spermatophyta</taxon>
        <taxon>Magnoliopsida</taxon>
        <taxon>eudicotyledons</taxon>
        <taxon>Gunneridae</taxon>
        <taxon>Pentapetalae</taxon>
        <taxon>rosids</taxon>
        <taxon>malvids</taxon>
        <taxon>Malvales</taxon>
        <taxon>Malvaceae</taxon>
        <taxon>Malvoideae</taxon>
        <taxon>Gossypium</taxon>
    </lineage>
</organism>
<dbReference type="PANTHER" id="PTHR46890:SF48">
    <property type="entry name" value="RNA-DIRECTED DNA POLYMERASE"/>
    <property type="match status" value="1"/>
</dbReference>
<protein>
    <recommendedName>
        <fullName evidence="3">Reverse transcriptase</fullName>
    </recommendedName>
</protein>
<evidence type="ECO:0000313" key="1">
    <source>
        <dbReference type="Proteomes" id="UP000818029"/>
    </source>
</evidence>
<evidence type="ECO:0000313" key="2">
    <source>
        <dbReference type="RefSeq" id="XP_016747504.1"/>
    </source>
</evidence>
<sequence>MDGVSNLATEYFKELFSSTEVSNCDRLFESFLPCITEEHNSMLMATFKVEEFVEAIKSIAPLKSSGKDGSIEEINQTSIVLIPKEKSPNSMNKFRPISLCKVIYKIISKVLVYCFRQVLDLCIEDTQGAFVPESGNVDLETQVQVGRILGVRVSNNPEQYLRLPTMVGRRKKHAFVAIKE</sequence>
<gene>
    <name evidence="2" type="primary">LOC107956308</name>
</gene>